<dbReference type="OrthoDB" id="2013610at2759"/>
<dbReference type="SUPFAM" id="SSF56672">
    <property type="entry name" value="DNA/RNA polymerases"/>
    <property type="match status" value="1"/>
</dbReference>
<evidence type="ECO:0000313" key="1">
    <source>
        <dbReference type="EMBL" id="EZG42649.1"/>
    </source>
</evidence>
<evidence type="ECO:0000313" key="2">
    <source>
        <dbReference type="EMBL" id="EZG49001.1"/>
    </source>
</evidence>
<dbReference type="GeneID" id="22914484"/>
<proteinExistence type="predicted"/>
<dbReference type="EMBL" id="AFNH02001937">
    <property type="protein sequence ID" value="EZG42649.1"/>
    <property type="molecule type" value="Genomic_DNA"/>
</dbReference>
<accession>A0A023B1Y0</accession>
<dbReference type="EMBL" id="AFNH02000955">
    <property type="protein sequence ID" value="EZG49001.1"/>
    <property type="molecule type" value="Genomic_DNA"/>
</dbReference>
<comment type="caution">
    <text evidence="2">The sequence shown here is derived from an EMBL/GenBank/DDBJ whole genome shotgun (WGS) entry which is preliminary data.</text>
</comment>
<dbReference type="PANTHER" id="PTHR33064:SF37">
    <property type="entry name" value="RIBONUCLEASE H"/>
    <property type="match status" value="1"/>
</dbReference>
<evidence type="ECO:0000313" key="3">
    <source>
        <dbReference type="Proteomes" id="UP000019763"/>
    </source>
</evidence>
<sequence>MCGYLRPFIPEFSHITAPLFDLLKKDKTYERRDVHENGYDQLRHAVQNTVTLHAPTDNGKYIVETDSSELVVGVVLK</sequence>
<organism evidence="2 3">
    <name type="scientific">Gregarina niphandrodes</name>
    <name type="common">Septate eugregarine</name>
    <dbReference type="NCBI Taxonomy" id="110365"/>
    <lineage>
        <taxon>Eukaryota</taxon>
        <taxon>Sar</taxon>
        <taxon>Alveolata</taxon>
        <taxon>Apicomplexa</taxon>
        <taxon>Conoidasida</taxon>
        <taxon>Gregarinasina</taxon>
        <taxon>Eugregarinorida</taxon>
        <taxon>Gregarinidae</taxon>
        <taxon>Gregarina</taxon>
    </lineage>
</organism>
<name>A0A023B1Y0_GRENI</name>
<dbReference type="InterPro" id="IPR043128">
    <property type="entry name" value="Rev_trsase/Diguanyl_cyclase"/>
</dbReference>
<dbReference type="AlphaFoldDB" id="A0A023B1Y0"/>
<dbReference type="GeneID" id="22916834"/>
<dbReference type="Gene3D" id="3.30.70.270">
    <property type="match status" value="1"/>
</dbReference>
<dbReference type="VEuPathDB" id="CryptoDB:GNI_127960"/>
<dbReference type="InterPro" id="IPR051320">
    <property type="entry name" value="Viral_Replic_Matur_Polypro"/>
</dbReference>
<dbReference type="VEuPathDB" id="CryptoDB:GNI_240410"/>
<dbReference type="Proteomes" id="UP000019763">
    <property type="component" value="Unassembled WGS sequence"/>
</dbReference>
<gene>
    <name evidence="2" type="ORF">GNI_127960</name>
    <name evidence="1" type="ORF">GNI_240410</name>
</gene>
<protein>
    <submittedName>
        <fullName evidence="2">Putative Gag-pol polyprotein</fullName>
    </submittedName>
</protein>
<dbReference type="RefSeq" id="XP_011134744.1">
    <property type="nucleotide sequence ID" value="XM_011136442.1"/>
</dbReference>
<reference evidence="2 3" key="1">
    <citation type="submission" date="2013-12" db="EMBL/GenBank/DDBJ databases">
        <authorList>
            <person name="Omoto C.K."/>
            <person name="Sibley D."/>
            <person name="Venepally P."/>
            <person name="Hadjithomas M."/>
            <person name="Karamycheva S."/>
            <person name="Brunk B."/>
            <person name="Roos D."/>
            <person name="Caler E."/>
            <person name="Lorenzi H."/>
        </authorList>
    </citation>
    <scope>NUCLEOTIDE SEQUENCE</scope>
</reference>
<dbReference type="InterPro" id="IPR043502">
    <property type="entry name" value="DNA/RNA_pol_sf"/>
</dbReference>
<keyword evidence="3" id="KW-1185">Reference proteome</keyword>
<dbReference type="PANTHER" id="PTHR33064">
    <property type="entry name" value="POL PROTEIN"/>
    <property type="match status" value="1"/>
</dbReference>
<dbReference type="RefSeq" id="XP_011132063.1">
    <property type="nucleotide sequence ID" value="XM_011133761.1"/>
</dbReference>